<name>A0A9D4I793_DREPO</name>
<reference evidence="1" key="1">
    <citation type="journal article" date="2019" name="bioRxiv">
        <title>The Genome of the Zebra Mussel, Dreissena polymorpha: A Resource for Invasive Species Research.</title>
        <authorList>
            <person name="McCartney M.A."/>
            <person name="Auch B."/>
            <person name="Kono T."/>
            <person name="Mallez S."/>
            <person name="Zhang Y."/>
            <person name="Obille A."/>
            <person name="Becker A."/>
            <person name="Abrahante J.E."/>
            <person name="Garbe J."/>
            <person name="Badalamenti J.P."/>
            <person name="Herman A."/>
            <person name="Mangelson H."/>
            <person name="Liachko I."/>
            <person name="Sullivan S."/>
            <person name="Sone E.D."/>
            <person name="Koren S."/>
            <person name="Silverstein K.A.T."/>
            <person name="Beckman K.B."/>
            <person name="Gohl D.M."/>
        </authorList>
    </citation>
    <scope>NUCLEOTIDE SEQUENCE</scope>
    <source>
        <strain evidence="1">Duluth1</strain>
        <tissue evidence="1">Whole animal</tissue>
    </source>
</reference>
<dbReference type="EMBL" id="JAIWYP010000010">
    <property type="protein sequence ID" value="KAH3752561.1"/>
    <property type="molecule type" value="Genomic_DNA"/>
</dbReference>
<sequence length="51" mass="5229">MSIGFLHVLAKAGSVISTKKLGISTVSFGKGCGSGNPMEPSCTISRHSDSF</sequence>
<gene>
    <name evidence="1" type="ORF">DPMN_187182</name>
</gene>
<evidence type="ECO:0000313" key="1">
    <source>
        <dbReference type="EMBL" id="KAH3752561.1"/>
    </source>
</evidence>
<evidence type="ECO:0000313" key="2">
    <source>
        <dbReference type="Proteomes" id="UP000828390"/>
    </source>
</evidence>
<organism evidence="1 2">
    <name type="scientific">Dreissena polymorpha</name>
    <name type="common">Zebra mussel</name>
    <name type="synonym">Mytilus polymorpha</name>
    <dbReference type="NCBI Taxonomy" id="45954"/>
    <lineage>
        <taxon>Eukaryota</taxon>
        <taxon>Metazoa</taxon>
        <taxon>Spiralia</taxon>
        <taxon>Lophotrochozoa</taxon>
        <taxon>Mollusca</taxon>
        <taxon>Bivalvia</taxon>
        <taxon>Autobranchia</taxon>
        <taxon>Heteroconchia</taxon>
        <taxon>Euheterodonta</taxon>
        <taxon>Imparidentia</taxon>
        <taxon>Neoheterodontei</taxon>
        <taxon>Myida</taxon>
        <taxon>Dreissenoidea</taxon>
        <taxon>Dreissenidae</taxon>
        <taxon>Dreissena</taxon>
    </lineage>
</organism>
<proteinExistence type="predicted"/>
<reference evidence="1" key="2">
    <citation type="submission" date="2020-11" db="EMBL/GenBank/DDBJ databases">
        <authorList>
            <person name="McCartney M.A."/>
            <person name="Auch B."/>
            <person name="Kono T."/>
            <person name="Mallez S."/>
            <person name="Becker A."/>
            <person name="Gohl D.M."/>
            <person name="Silverstein K.A.T."/>
            <person name="Koren S."/>
            <person name="Bechman K.B."/>
            <person name="Herman A."/>
            <person name="Abrahante J.E."/>
            <person name="Garbe J."/>
        </authorList>
    </citation>
    <scope>NUCLEOTIDE SEQUENCE</scope>
    <source>
        <strain evidence="1">Duluth1</strain>
        <tissue evidence="1">Whole animal</tissue>
    </source>
</reference>
<dbReference type="AlphaFoldDB" id="A0A9D4I793"/>
<dbReference type="Proteomes" id="UP000828390">
    <property type="component" value="Unassembled WGS sequence"/>
</dbReference>
<comment type="caution">
    <text evidence="1">The sequence shown here is derived from an EMBL/GenBank/DDBJ whole genome shotgun (WGS) entry which is preliminary data.</text>
</comment>
<accession>A0A9D4I793</accession>
<keyword evidence="2" id="KW-1185">Reference proteome</keyword>
<protein>
    <submittedName>
        <fullName evidence="1">Uncharacterized protein</fullName>
    </submittedName>
</protein>